<reference evidence="1" key="1">
    <citation type="journal article" name="Emerg. Infect. Dis.">
        <title>Two cases of a newly characterized neisseria species.</title>
        <authorList>
            <person name="Mustapha M."/>
            <person name="Lemos A.P.S."/>
            <person name="Harrison L.H."/>
            <person name="Vantyne D."/>
            <person name="Sacchi C.T."/>
        </authorList>
    </citation>
    <scope>NUCLEOTIDE SEQUENCE</scope>
    <source>
        <strain evidence="1">N.95.16</strain>
    </source>
</reference>
<evidence type="ECO:0000313" key="1">
    <source>
        <dbReference type="EMBL" id="MRN39291.1"/>
    </source>
</evidence>
<dbReference type="Proteomes" id="UP000486297">
    <property type="component" value="Unassembled WGS sequence"/>
</dbReference>
<dbReference type="RefSeq" id="WP_095502151.1">
    <property type="nucleotide sequence ID" value="NZ_WJXO01000002.1"/>
</dbReference>
<dbReference type="EMBL" id="WJXO01000002">
    <property type="protein sequence ID" value="MRN39291.1"/>
    <property type="molecule type" value="Genomic_DNA"/>
</dbReference>
<proteinExistence type="predicted"/>
<evidence type="ECO:0000313" key="2">
    <source>
        <dbReference type="Proteomes" id="UP000486297"/>
    </source>
</evidence>
<dbReference type="AlphaFoldDB" id="A0A7X2H0F1"/>
<gene>
    <name evidence="1" type="ORF">GJU80_12590</name>
</gene>
<organism evidence="1 2">
    <name type="scientific">Neisseria brasiliensis</name>
    <dbReference type="NCBI Taxonomy" id="2666100"/>
    <lineage>
        <taxon>Bacteria</taxon>
        <taxon>Pseudomonadati</taxon>
        <taxon>Pseudomonadota</taxon>
        <taxon>Betaproteobacteria</taxon>
        <taxon>Neisseriales</taxon>
        <taxon>Neisseriaceae</taxon>
        <taxon>Neisseria</taxon>
    </lineage>
</organism>
<keyword evidence="2" id="KW-1185">Reference proteome</keyword>
<protein>
    <submittedName>
        <fullName evidence="1">Uncharacterized protein</fullName>
    </submittedName>
</protein>
<name>A0A7X2H0F1_9NEIS</name>
<comment type="caution">
    <text evidence="1">The sequence shown here is derived from an EMBL/GenBank/DDBJ whole genome shotgun (WGS) entry which is preliminary data.</text>
</comment>
<accession>A0A7X2H0F1</accession>
<sequence>MDIKASLFVPGFSVTPGYNEPNYAALKGLAALWDEPATYVKQFAEAMQSVTQGYFLSYFTEKCMPGEWVSLNNDIVFSEAGLTAKQWRNIREQLMGKGLLLHSHFKCNAQMPLARAAENRSPGVS</sequence>